<evidence type="ECO:0000256" key="6">
    <source>
        <dbReference type="SAM" id="SignalP"/>
    </source>
</evidence>
<proteinExistence type="inferred from homology"/>
<evidence type="ECO:0000256" key="1">
    <source>
        <dbReference type="ARBA" id="ARBA00004141"/>
    </source>
</evidence>
<dbReference type="InterPro" id="IPR023395">
    <property type="entry name" value="MCP_dom_sf"/>
</dbReference>
<dbReference type="SUPFAM" id="SSF103506">
    <property type="entry name" value="Mitochondrial carrier"/>
    <property type="match status" value="1"/>
</dbReference>
<organism evidence="7 8">
    <name type="scientific">Protopolystoma xenopodis</name>
    <dbReference type="NCBI Taxonomy" id="117903"/>
    <lineage>
        <taxon>Eukaryota</taxon>
        <taxon>Metazoa</taxon>
        <taxon>Spiralia</taxon>
        <taxon>Lophotrochozoa</taxon>
        <taxon>Platyhelminthes</taxon>
        <taxon>Monogenea</taxon>
        <taxon>Polyopisthocotylea</taxon>
        <taxon>Polystomatidea</taxon>
        <taxon>Polystomatidae</taxon>
        <taxon>Protopolystoma</taxon>
    </lineage>
</organism>
<comment type="caution">
    <text evidence="7">The sequence shown here is derived from an EMBL/GenBank/DDBJ whole genome shotgun (WGS) entry which is preliminary data.</text>
</comment>
<dbReference type="GO" id="GO:0016020">
    <property type="term" value="C:membrane"/>
    <property type="evidence" value="ECO:0007669"/>
    <property type="project" value="UniProtKB-SubCell"/>
</dbReference>
<sequence>MFASIIFFPLLPPALLSNALASLGSPATSCVIPPCSSSSSVAISSPDPAITTASSKVADGYFSLASLPSSTDKTNTPSSRISELPAYGLLGFQVPRLAVQLLAAPMAGISAAVIINPIDCIRVRMQAKGWSKGFVDWPHRISQEGCLGLLSVELCEENLDLPSYYSGDSVLSFRRSCDGHRPSQKPLFTKNTKPRKVAS</sequence>
<keyword evidence="6" id="KW-0732">Signal</keyword>
<keyword evidence="4" id="KW-0472">Membrane</keyword>
<dbReference type="EMBL" id="CAAALY010001805">
    <property type="protein sequence ID" value="VEL07469.1"/>
    <property type="molecule type" value="Genomic_DNA"/>
</dbReference>
<dbReference type="AlphaFoldDB" id="A0A3S5CBG3"/>
<dbReference type="OrthoDB" id="250329at2759"/>
<name>A0A3S5CBG3_9PLAT</name>
<evidence type="ECO:0000256" key="4">
    <source>
        <dbReference type="ARBA" id="ARBA00023136"/>
    </source>
</evidence>
<protein>
    <submittedName>
        <fullName evidence="7">Uncharacterized protein</fullName>
    </submittedName>
</protein>
<accession>A0A3S5CBG3</accession>
<evidence type="ECO:0000256" key="2">
    <source>
        <dbReference type="ARBA" id="ARBA00006375"/>
    </source>
</evidence>
<evidence type="ECO:0000313" key="7">
    <source>
        <dbReference type="EMBL" id="VEL07469.1"/>
    </source>
</evidence>
<reference evidence="7" key="1">
    <citation type="submission" date="2018-11" db="EMBL/GenBank/DDBJ databases">
        <authorList>
            <consortium name="Pathogen Informatics"/>
        </authorList>
    </citation>
    <scope>NUCLEOTIDE SEQUENCE</scope>
</reference>
<dbReference type="Gene3D" id="1.50.40.10">
    <property type="entry name" value="Mitochondrial carrier domain"/>
    <property type="match status" value="1"/>
</dbReference>
<comment type="similarity">
    <text evidence="2">Belongs to the mitochondrial carrier (TC 2.A.29) family.</text>
</comment>
<feature type="region of interest" description="Disordered" evidence="5">
    <location>
        <begin position="177"/>
        <end position="199"/>
    </location>
</feature>
<gene>
    <name evidence="7" type="ORF">PXEA_LOCUS909</name>
</gene>
<evidence type="ECO:0000313" key="8">
    <source>
        <dbReference type="Proteomes" id="UP000784294"/>
    </source>
</evidence>
<keyword evidence="3" id="KW-0812">Transmembrane</keyword>
<dbReference type="Pfam" id="PF00153">
    <property type="entry name" value="Mito_carr"/>
    <property type="match status" value="1"/>
</dbReference>
<dbReference type="InterPro" id="IPR018108">
    <property type="entry name" value="MCP_transmembrane"/>
</dbReference>
<keyword evidence="8" id="KW-1185">Reference proteome</keyword>
<evidence type="ECO:0000256" key="3">
    <source>
        <dbReference type="ARBA" id="ARBA00022692"/>
    </source>
</evidence>
<evidence type="ECO:0000256" key="5">
    <source>
        <dbReference type="SAM" id="MobiDB-lite"/>
    </source>
</evidence>
<feature type="signal peptide" evidence="6">
    <location>
        <begin position="1"/>
        <end position="21"/>
    </location>
</feature>
<feature type="chain" id="PRO_5018657486" evidence="6">
    <location>
        <begin position="22"/>
        <end position="199"/>
    </location>
</feature>
<dbReference type="Proteomes" id="UP000784294">
    <property type="component" value="Unassembled WGS sequence"/>
</dbReference>
<comment type="subcellular location">
    <subcellularLocation>
        <location evidence="1">Membrane</location>
        <topology evidence="1">Multi-pass membrane protein</topology>
    </subcellularLocation>
</comment>